<protein>
    <submittedName>
        <fullName evidence="1">Uncharacterized protein</fullName>
    </submittedName>
</protein>
<comment type="caution">
    <text evidence="1">The sequence shown here is derived from an EMBL/GenBank/DDBJ whole genome shotgun (WGS) entry which is preliminary data.</text>
</comment>
<evidence type="ECO:0000313" key="2">
    <source>
        <dbReference type="Proteomes" id="UP000246132"/>
    </source>
</evidence>
<evidence type="ECO:0000313" key="1">
    <source>
        <dbReference type="EMBL" id="RKF08072.1"/>
    </source>
</evidence>
<dbReference type="EMBL" id="QFWV02000002">
    <property type="protein sequence ID" value="RKF08072.1"/>
    <property type="molecule type" value="Genomic_DNA"/>
</dbReference>
<keyword evidence="2" id="KW-1185">Reference proteome</keyword>
<dbReference type="AlphaFoldDB" id="A0A3A8ACP2"/>
<organism evidence="1 2">
    <name type="scientific">Oceaniradius stylonematis</name>
    <dbReference type="NCBI Taxonomy" id="2184161"/>
    <lineage>
        <taxon>Bacteria</taxon>
        <taxon>Pseudomonadati</taxon>
        <taxon>Pseudomonadota</taxon>
        <taxon>Alphaproteobacteria</taxon>
        <taxon>Hyphomicrobiales</taxon>
        <taxon>Ahrensiaceae</taxon>
        <taxon>Oceaniradius</taxon>
    </lineage>
</organism>
<dbReference type="Proteomes" id="UP000246132">
    <property type="component" value="Unassembled WGS sequence"/>
</dbReference>
<proteinExistence type="predicted"/>
<gene>
    <name evidence="1" type="ORF">DEM25_001730</name>
</gene>
<reference evidence="1 2" key="1">
    <citation type="journal article" date="2018" name="Int. J. Syst. Bacteriol.">
        <title>Oceaniradius stylonemae gen. nov., sp. nov., isolated from a red alga, Stylonema cornu-cervi.</title>
        <authorList>
            <person name="Jeong S."/>
        </authorList>
    </citation>
    <scope>NUCLEOTIDE SEQUENCE [LARGE SCALE GENOMIC DNA]</scope>
    <source>
        <strain evidence="1 2">StC1</strain>
    </source>
</reference>
<sequence>MTERQMATEPELGQREPAACEPASFAQFLRRARMLGFTDAEIDRLRATYGASKLGTGNEHRLGGARD</sequence>
<name>A0A3A8ACP2_9HYPH</name>
<accession>A0A3A8ACP2</accession>